<dbReference type="AlphaFoldDB" id="A0A0N0E830"/>
<dbReference type="CDD" id="cd00609">
    <property type="entry name" value="AAT_like"/>
    <property type="match status" value="1"/>
</dbReference>
<proteinExistence type="inferred from homology"/>
<keyword evidence="7" id="KW-0808">Transferase</keyword>
<accession>A0A0N0E830</accession>
<dbReference type="OrthoDB" id="3224382at2"/>
<dbReference type="InterPro" id="IPR051798">
    <property type="entry name" value="Class-II_PLP-Dep_Aminotrans"/>
</dbReference>
<comment type="similarity">
    <text evidence="5">Belongs to the class-II pyridoxal-phosphate-dependent aminotransferase family. MalY/PatB cystathionine beta-lyase subfamily.</text>
</comment>
<feature type="domain" description="Aminotransferase class I/classII large" evidence="6">
    <location>
        <begin position="44"/>
        <end position="383"/>
    </location>
</feature>
<evidence type="ECO:0000256" key="2">
    <source>
        <dbReference type="ARBA" id="ARBA00012224"/>
    </source>
</evidence>
<dbReference type="PATRIC" id="fig|1514904.3.peg.3402"/>
<dbReference type="EC" id="4.4.1.13" evidence="2"/>
<dbReference type="NCBIfam" id="TIGR04350">
    <property type="entry name" value="C_S_lyase_PatB"/>
    <property type="match status" value="1"/>
</dbReference>
<dbReference type="InterPro" id="IPR015421">
    <property type="entry name" value="PyrdxlP-dep_Trfase_major"/>
</dbReference>
<dbReference type="PANTHER" id="PTHR43525">
    <property type="entry name" value="PROTEIN MALY"/>
    <property type="match status" value="1"/>
</dbReference>
<keyword evidence="3" id="KW-0663">Pyridoxal phosphate</keyword>
<evidence type="ECO:0000313" key="7">
    <source>
        <dbReference type="EMBL" id="KPB01782.1"/>
    </source>
</evidence>
<dbReference type="EMBL" id="JXMU01000008">
    <property type="protein sequence ID" value="KPB01782.1"/>
    <property type="molecule type" value="Genomic_DNA"/>
</dbReference>
<dbReference type="GO" id="GO:0030170">
    <property type="term" value="F:pyridoxal phosphate binding"/>
    <property type="evidence" value="ECO:0007669"/>
    <property type="project" value="InterPro"/>
</dbReference>
<dbReference type="Proteomes" id="UP000038011">
    <property type="component" value="Unassembled WGS sequence"/>
</dbReference>
<dbReference type="InterPro" id="IPR015422">
    <property type="entry name" value="PyrdxlP-dep_Trfase_small"/>
</dbReference>
<dbReference type="SUPFAM" id="SSF53383">
    <property type="entry name" value="PLP-dependent transferases"/>
    <property type="match status" value="1"/>
</dbReference>
<dbReference type="Pfam" id="PF00155">
    <property type="entry name" value="Aminotran_1_2"/>
    <property type="match status" value="1"/>
</dbReference>
<comment type="caution">
    <text evidence="7">The sequence shown here is derived from an EMBL/GenBank/DDBJ whole genome shotgun (WGS) entry which is preliminary data.</text>
</comment>
<dbReference type="InterPro" id="IPR004839">
    <property type="entry name" value="Aminotransferase_I/II_large"/>
</dbReference>
<dbReference type="STRING" id="1514904.SU32_06840"/>
<dbReference type="PANTHER" id="PTHR43525:SF1">
    <property type="entry name" value="PROTEIN MALY"/>
    <property type="match status" value="1"/>
</dbReference>
<reference evidence="7 8" key="1">
    <citation type="submission" date="2015-01" db="EMBL/GenBank/DDBJ databases">
        <title>Ahrensia donghaiensis sp. nov., a novel dimethylsulphoniopropionate-cleavage bacterium isolated from seawater and emended descriptions of the genus Ahrensia and Ahrensia kielensis.</title>
        <authorList>
            <person name="Liu J."/>
        </authorList>
    </citation>
    <scope>NUCLEOTIDE SEQUENCE [LARGE SCALE GENOMIC DNA]</scope>
    <source>
        <strain evidence="7 8">LZD062</strain>
    </source>
</reference>
<dbReference type="Gene3D" id="3.40.640.10">
    <property type="entry name" value="Type I PLP-dependent aspartate aminotransferase-like (Major domain)"/>
    <property type="match status" value="1"/>
</dbReference>
<keyword evidence="4" id="KW-0456">Lyase</keyword>
<gene>
    <name evidence="7" type="ORF">SU32_06840</name>
</gene>
<evidence type="ECO:0000256" key="5">
    <source>
        <dbReference type="ARBA" id="ARBA00037974"/>
    </source>
</evidence>
<dbReference type="GO" id="GO:0047804">
    <property type="term" value="F:cysteine-S-conjugate beta-lyase activity"/>
    <property type="evidence" value="ECO:0007669"/>
    <property type="project" value="UniProtKB-EC"/>
</dbReference>
<evidence type="ECO:0000256" key="1">
    <source>
        <dbReference type="ARBA" id="ARBA00001933"/>
    </source>
</evidence>
<sequence>MTKPNFDEPINRIGTNCSKWDALESTYKIASDEGLAMWVADMEFKPPQSVLDELTSMVDHGVFGYYGDQTSYKQAIVNWMDRHHGWQVDPAWIFTTHGLVNGTAFCVQTWSDPGDAVILFTPVYHAFARIIEANGRRVHESPLINQDGRYVLDMEGLEKSLKGDEKMLIFCSPHNPGGRVWSKDELKEVCDFCIKHDLILVSDEIHHDLVYGDNKHTIMSLVSDDIKSRLVMMTASSKTFNMAGGHCGNVIIEDKKLHAAFNATLKANGISCNSFGIRMTEAAYNGGDEWLATLLDYLAENKRIFDEGINAIPGIKSMELEATYLAWVDFSGTGMSREEFTSRIEKDAKIATNHGPTFGSGGESWQRFNLAAPRAQIEDAVARMQAAFGDMQ</sequence>
<dbReference type="Gene3D" id="3.90.1150.10">
    <property type="entry name" value="Aspartate Aminotransferase, domain 1"/>
    <property type="match status" value="1"/>
</dbReference>
<dbReference type="RefSeq" id="WP_053998610.1">
    <property type="nucleotide sequence ID" value="NZ_JXMU01000008.1"/>
</dbReference>
<evidence type="ECO:0000256" key="3">
    <source>
        <dbReference type="ARBA" id="ARBA00022898"/>
    </source>
</evidence>
<dbReference type="InterPro" id="IPR015424">
    <property type="entry name" value="PyrdxlP-dep_Trfase"/>
</dbReference>
<comment type="cofactor">
    <cofactor evidence="1">
        <name>pyridoxal 5'-phosphate</name>
        <dbReference type="ChEBI" id="CHEBI:597326"/>
    </cofactor>
</comment>
<organism evidence="7 8">
    <name type="scientific">Ahrensia marina</name>
    <dbReference type="NCBI Taxonomy" id="1514904"/>
    <lineage>
        <taxon>Bacteria</taxon>
        <taxon>Pseudomonadati</taxon>
        <taxon>Pseudomonadota</taxon>
        <taxon>Alphaproteobacteria</taxon>
        <taxon>Hyphomicrobiales</taxon>
        <taxon>Ahrensiaceae</taxon>
        <taxon>Ahrensia</taxon>
    </lineage>
</organism>
<evidence type="ECO:0000259" key="6">
    <source>
        <dbReference type="Pfam" id="PF00155"/>
    </source>
</evidence>
<protein>
    <recommendedName>
        <fullName evidence="2">cysteine-S-conjugate beta-lyase</fullName>
        <ecNumber evidence="2">4.4.1.13</ecNumber>
    </recommendedName>
</protein>
<dbReference type="GO" id="GO:0008483">
    <property type="term" value="F:transaminase activity"/>
    <property type="evidence" value="ECO:0007669"/>
    <property type="project" value="UniProtKB-KW"/>
</dbReference>
<evidence type="ECO:0000256" key="4">
    <source>
        <dbReference type="ARBA" id="ARBA00023239"/>
    </source>
</evidence>
<dbReference type="InterPro" id="IPR027619">
    <property type="entry name" value="C-S_lyase_PatB-like"/>
</dbReference>
<name>A0A0N0E830_9HYPH</name>
<evidence type="ECO:0000313" key="8">
    <source>
        <dbReference type="Proteomes" id="UP000038011"/>
    </source>
</evidence>
<keyword evidence="8" id="KW-1185">Reference proteome</keyword>
<keyword evidence="7" id="KW-0032">Aminotransferase</keyword>